<dbReference type="EMBL" id="FWXO01000001">
    <property type="protein sequence ID" value="SMC45908.1"/>
    <property type="molecule type" value="Genomic_DNA"/>
</dbReference>
<sequence length="495" mass="56510">MKPILVFLSVFFVISIYSQNQTSLQVIESKPFHDSVEAPDVVAMQTNDNGDTGVIRFNTRQMLFDVFNASLERISNAIIDIERKEEFRASLYFENQIKVITLYAPSSKERVVYCYTFNINTKSYTKKQLFQKTLESNAALFSGANKRQTNFAQSPNGKYLAMTTDNIKKKSNSYTIHLFDANTLEVVFEQSYQEHIEKYFELNDLAVDNDANVFVLGKLFMEGRKNKIDNKANYEFVLNKVNTSKIDVQSIALDQEQIKSLTISFKNHKLHLLGFYSERNVNKIKGGCDFQVNPNTLVVENKQLSQLPIAVFEDIFGEDNAEDKKDKELSNYFVDYTIEDANGNTYLLAEEFFISTTYVSNGQFGGYTTTTPHYNNILILKLNASGTLEWGRSVFKKANAPSYNAFLKENQLHVVLNSGKNLKDKEDGRVKVSKGIFESSALYDFAYSENGEVTYTKIQDNKGANFYQPAYGTYKNNQFIMINTRGSEKSLMILK</sequence>
<reference evidence="1 2" key="1">
    <citation type="submission" date="2017-04" db="EMBL/GenBank/DDBJ databases">
        <authorList>
            <person name="Afonso C.L."/>
            <person name="Miller P.J."/>
            <person name="Scott M.A."/>
            <person name="Spackman E."/>
            <person name="Goraichik I."/>
            <person name="Dimitrov K.M."/>
            <person name="Suarez D.L."/>
            <person name="Swayne D.E."/>
        </authorList>
    </citation>
    <scope>NUCLEOTIDE SEQUENCE [LARGE SCALE GENOMIC DNA]</scope>
    <source>
        <strain evidence="1 2">DSM 21164</strain>
    </source>
</reference>
<dbReference type="RefSeq" id="WP_084060610.1">
    <property type="nucleotide sequence ID" value="NZ_FWXO01000001.1"/>
</dbReference>
<protein>
    <submittedName>
        <fullName evidence="1">Uncharacterized protein</fullName>
    </submittedName>
</protein>
<accession>A0A1W1ZD10</accession>
<keyword evidence="2" id="KW-1185">Reference proteome</keyword>
<dbReference type="STRING" id="504486.SAMN05660703_1356"/>
<dbReference type="AlphaFoldDB" id="A0A1W1ZD10"/>
<dbReference type="Proteomes" id="UP000192360">
    <property type="component" value="Unassembled WGS sequence"/>
</dbReference>
<dbReference type="InterPro" id="IPR011044">
    <property type="entry name" value="Quino_amine_DH_bsu"/>
</dbReference>
<organism evidence="1 2">
    <name type="scientific">Cellulophaga tyrosinoxydans</name>
    <dbReference type="NCBI Taxonomy" id="504486"/>
    <lineage>
        <taxon>Bacteria</taxon>
        <taxon>Pseudomonadati</taxon>
        <taxon>Bacteroidota</taxon>
        <taxon>Flavobacteriia</taxon>
        <taxon>Flavobacteriales</taxon>
        <taxon>Flavobacteriaceae</taxon>
        <taxon>Cellulophaga</taxon>
    </lineage>
</organism>
<evidence type="ECO:0000313" key="2">
    <source>
        <dbReference type="Proteomes" id="UP000192360"/>
    </source>
</evidence>
<proteinExistence type="predicted"/>
<gene>
    <name evidence="1" type="ORF">SAMN05660703_1356</name>
</gene>
<dbReference type="SUPFAM" id="SSF50969">
    <property type="entry name" value="YVTN repeat-like/Quinoprotein amine dehydrogenase"/>
    <property type="match status" value="1"/>
</dbReference>
<dbReference type="OrthoDB" id="1403331at2"/>
<name>A0A1W1ZD10_9FLAO</name>
<evidence type="ECO:0000313" key="1">
    <source>
        <dbReference type="EMBL" id="SMC45908.1"/>
    </source>
</evidence>